<dbReference type="PROSITE" id="PS51381">
    <property type="entry name" value="C2_B9"/>
    <property type="match status" value="1"/>
</dbReference>
<keyword evidence="2" id="KW-0963">Cytoplasm</keyword>
<organism evidence="8 9">
    <name type="scientific">Euphydryas editha</name>
    <name type="common">Edith's checkerspot</name>
    <dbReference type="NCBI Taxonomy" id="104508"/>
    <lineage>
        <taxon>Eukaryota</taxon>
        <taxon>Metazoa</taxon>
        <taxon>Ecdysozoa</taxon>
        <taxon>Arthropoda</taxon>
        <taxon>Hexapoda</taxon>
        <taxon>Insecta</taxon>
        <taxon>Pterygota</taxon>
        <taxon>Neoptera</taxon>
        <taxon>Endopterygota</taxon>
        <taxon>Lepidoptera</taxon>
        <taxon>Glossata</taxon>
        <taxon>Ditrysia</taxon>
        <taxon>Papilionoidea</taxon>
        <taxon>Nymphalidae</taxon>
        <taxon>Nymphalinae</taxon>
        <taxon>Euphydryas</taxon>
    </lineage>
</organism>
<gene>
    <name evidence="8" type="ORF">EEDITHA_LOCUS18996</name>
</gene>
<evidence type="ECO:0000256" key="7">
    <source>
        <dbReference type="ARBA" id="ARBA00039272"/>
    </source>
</evidence>
<evidence type="ECO:0000313" key="9">
    <source>
        <dbReference type="Proteomes" id="UP001153954"/>
    </source>
</evidence>
<dbReference type="InterPro" id="IPR010796">
    <property type="entry name" value="C2_B9-type_dom"/>
</dbReference>
<dbReference type="PANTHER" id="PTHR12968">
    <property type="entry name" value="B9 DOMAIN-CONTAINING"/>
    <property type="match status" value="1"/>
</dbReference>
<keyword evidence="5" id="KW-0966">Cell projection</keyword>
<dbReference type="EMBL" id="CAKOGL010000027">
    <property type="protein sequence ID" value="CAH2104650.1"/>
    <property type="molecule type" value="Genomic_DNA"/>
</dbReference>
<evidence type="ECO:0000256" key="1">
    <source>
        <dbReference type="ARBA" id="ARBA00004120"/>
    </source>
</evidence>
<evidence type="ECO:0000256" key="4">
    <source>
        <dbReference type="ARBA" id="ARBA00023212"/>
    </source>
</evidence>
<keyword evidence="9" id="KW-1185">Reference proteome</keyword>
<evidence type="ECO:0000256" key="2">
    <source>
        <dbReference type="ARBA" id="ARBA00022490"/>
    </source>
</evidence>
<dbReference type="GO" id="GO:0036038">
    <property type="term" value="C:MKS complex"/>
    <property type="evidence" value="ECO:0007669"/>
    <property type="project" value="TreeGrafter"/>
</dbReference>
<comment type="caution">
    <text evidence="8">The sequence shown here is derived from an EMBL/GenBank/DDBJ whole genome shotgun (WGS) entry which is preliminary data.</text>
</comment>
<sequence length="178" mass="19899">MAELHIIGQILSAIDFKEPNSLFCRYSVQSGPNWTLISGHSEGQTVSGKENFKNCVDWIHPLDLHYVCKGIQGWPKIILQVSCLDSIGRSWVVGYGCCTIPSTPGYHTIKVPCWVPAATTVTERLRQFFIGGAHELAQTDLINLGSDRFKLITQSKGDIELNICIVLRNFIQFGVEYK</sequence>
<comment type="subcellular location">
    <subcellularLocation>
        <location evidence="1">Cytoplasm</location>
        <location evidence="1">Cytoskeleton</location>
        <location evidence="1">Cilium basal body</location>
    </subcellularLocation>
</comment>
<name>A0AAU9UYM8_EUPED</name>
<dbReference type="GO" id="GO:0060271">
    <property type="term" value="P:cilium assembly"/>
    <property type="evidence" value="ECO:0007669"/>
    <property type="project" value="TreeGrafter"/>
</dbReference>
<keyword evidence="4" id="KW-0206">Cytoskeleton</keyword>
<protein>
    <recommendedName>
        <fullName evidence="7">B9 domain-containing protein 2</fullName>
    </recommendedName>
</protein>
<keyword evidence="3" id="KW-0970">Cilium biogenesis/degradation</keyword>
<evidence type="ECO:0000256" key="5">
    <source>
        <dbReference type="ARBA" id="ARBA00023273"/>
    </source>
</evidence>
<proteinExistence type="inferred from homology"/>
<evidence type="ECO:0000313" key="8">
    <source>
        <dbReference type="EMBL" id="CAH2104650.1"/>
    </source>
</evidence>
<dbReference type="Proteomes" id="UP001153954">
    <property type="component" value="Unassembled WGS sequence"/>
</dbReference>
<dbReference type="PANTHER" id="PTHR12968:SF2">
    <property type="entry name" value="B9 DOMAIN-CONTAINING PROTEIN 2"/>
    <property type="match status" value="1"/>
</dbReference>
<accession>A0AAU9UYM8</accession>
<reference evidence="8" key="1">
    <citation type="submission" date="2022-03" db="EMBL/GenBank/DDBJ databases">
        <authorList>
            <person name="Tunstrom K."/>
        </authorList>
    </citation>
    <scope>NUCLEOTIDE SEQUENCE</scope>
</reference>
<comment type="similarity">
    <text evidence="6">Belongs to the B9D family.</text>
</comment>
<evidence type="ECO:0000256" key="6">
    <source>
        <dbReference type="ARBA" id="ARBA00038411"/>
    </source>
</evidence>
<dbReference type="AlphaFoldDB" id="A0AAU9UYM8"/>
<dbReference type="Pfam" id="PF07162">
    <property type="entry name" value="B9-C2"/>
    <property type="match status" value="1"/>
</dbReference>
<evidence type="ECO:0000256" key="3">
    <source>
        <dbReference type="ARBA" id="ARBA00022794"/>
    </source>
</evidence>